<dbReference type="Gene3D" id="3.90.550.10">
    <property type="entry name" value="Spore Coat Polysaccharide Biosynthesis Protein SpsA, Chain A"/>
    <property type="match status" value="1"/>
</dbReference>
<protein>
    <submittedName>
        <fullName evidence="1">Glycosyltransferase</fullName>
    </submittedName>
</protein>
<organism evidence="1 2">
    <name type="scientific">Candidatus Pantoea communis</name>
    <dbReference type="NCBI Taxonomy" id="2608354"/>
    <lineage>
        <taxon>Bacteria</taxon>
        <taxon>Pseudomonadati</taxon>
        <taxon>Pseudomonadota</taxon>
        <taxon>Gammaproteobacteria</taxon>
        <taxon>Enterobacterales</taxon>
        <taxon>Erwiniaceae</taxon>
        <taxon>Pantoea</taxon>
    </lineage>
</organism>
<comment type="caution">
    <text evidence="1">The sequence shown here is derived from an EMBL/GenBank/DDBJ whole genome shotgun (WGS) entry which is preliminary data.</text>
</comment>
<dbReference type="Proteomes" id="UP001515780">
    <property type="component" value="Unassembled WGS sequence"/>
</dbReference>
<reference evidence="1 2" key="1">
    <citation type="journal article" date="2019" name="bioRxiv">
        <title>Bacteria contribute to plant secondary compound degradation in a generalist herbivore system.</title>
        <authorList>
            <person name="Francoeur C.B."/>
            <person name="Khadempour L."/>
            <person name="Moreira-Soto R.D."/>
            <person name="Gotting K."/>
            <person name="Book A.J."/>
            <person name="Pinto-Tomas A.A."/>
            <person name="Keefover-Ring K."/>
            <person name="Currie C.R."/>
        </authorList>
    </citation>
    <scope>NUCLEOTIDE SEQUENCE [LARGE SCALE GENOMIC DNA]</scope>
    <source>
        <strain evidence="1">Al-1710</strain>
    </source>
</reference>
<evidence type="ECO:0000313" key="2">
    <source>
        <dbReference type="Proteomes" id="UP001515780"/>
    </source>
</evidence>
<evidence type="ECO:0000313" key="1">
    <source>
        <dbReference type="EMBL" id="NIG17305.1"/>
    </source>
</evidence>
<accession>A0ABX0RNR3</accession>
<dbReference type="RefSeq" id="WP_166718856.1">
    <property type="nucleotide sequence ID" value="NZ_VWXC01000001.1"/>
</dbReference>
<dbReference type="InterPro" id="IPR029044">
    <property type="entry name" value="Nucleotide-diphossugar_trans"/>
</dbReference>
<sequence>MEVVINGVRFTPNVREVSKIGVAITTHNRPDTLQKALEYHLKFLPSGAKLVVVDDGSTIPAVVPDSVELIRFEQSRGIVAAKNASLVSLLDAGCEQLFLFDDDAWPISHDWEKPYIESPEVHLSYQFLDLAINIKLRDLSVLYQDEKHIAYTGQRGVMLYYHRSAIEAVGGFDPVYQRGMYEHADLALRIYHAGLTSWAFADIVGSSRLIYSLDEHMSIKRSLNRAERDQQVRRNVGIYNHRRDNEYAGFVPLRDKHHVVITSYLTAYPDPQRNKRLESNPDALSAWASSISGAKAVVMADQLLEAPKGAELVRVSESSMNIYFLRWFHVWQYLRVHPEIDKVWCTDGTDVEMLREPWDVMIEGKIYVGSEPKTYADNWAIHHHPEPQYQAFIASHTNDVMLNAGLLGGSREDVMMFAHSILRIYSNVESHNFWDKRKKPFSVGDMIAFGMVGYRHEDRLITGPSVHTVFKSNGIGREYAFWQHK</sequence>
<gene>
    <name evidence="1" type="ORF">F3J37_01260</name>
</gene>
<proteinExistence type="predicted"/>
<dbReference type="EMBL" id="VWXC01000001">
    <property type="protein sequence ID" value="NIG17305.1"/>
    <property type="molecule type" value="Genomic_DNA"/>
</dbReference>
<dbReference type="SUPFAM" id="SSF53448">
    <property type="entry name" value="Nucleotide-diphospho-sugar transferases"/>
    <property type="match status" value="1"/>
</dbReference>
<name>A0ABX0RNR3_9GAMM</name>
<keyword evidence="2" id="KW-1185">Reference proteome</keyword>